<reference evidence="10" key="1">
    <citation type="journal article" date="2014" name="ISME J.">
        <title>Human oral viruses are personal, persistent and gender-consistent.</title>
        <authorList>
            <person name="Abeles S.R."/>
            <person name="Robles-Sikisaka R."/>
            <person name="Ly M."/>
            <person name="Lum A.G."/>
            <person name="Salzman J."/>
            <person name="Boehm T.K."/>
            <person name="Pride D.T."/>
        </authorList>
    </citation>
    <scope>NUCLEOTIDE SEQUENCE</scope>
    <source>
        <strain evidence="8">Day14AM</strain>
        <strain evidence="1">Day1AM</strain>
        <strain evidence="2">Day1Noon</strain>
        <strain evidence="3">Day1PM</strain>
        <strain evidence="4">Day2AM</strain>
        <strain evidence="9">Day30AM</strain>
        <strain evidence="10">Day30Noon</strain>
        <strain evidence="5">Day4AM</strain>
        <strain evidence="11">Day60AM</strain>
        <strain evidence="6">Day7AM</strain>
        <strain evidence="7">Day7Noon</strain>
    </source>
</reference>
<dbReference type="EMBL" id="KF594190">
    <property type="protein sequence ID" value="AIE38609.1"/>
    <property type="molecule type" value="Genomic_DNA"/>
</dbReference>
<accession>A0A075EH82</accession>
<dbReference type="EMBL" id="KF594193">
    <property type="protein sequence ID" value="AIE38738.1"/>
    <property type="molecule type" value="Genomic_DNA"/>
</dbReference>
<dbReference type="EMBL" id="KF594188">
    <property type="protein sequence ID" value="AIE38523.1"/>
    <property type="molecule type" value="Genomic_DNA"/>
</dbReference>
<evidence type="ECO:0000313" key="7">
    <source>
        <dbReference type="EMBL" id="AIE38609.1"/>
    </source>
</evidence>
<name>A0A075EH82_9CAUD</name>
<evidence type="ECO:0000313" key="8">
    <source>
        <dbReference type="EMBL" id="AIE38652.1"/>
    </source>
</evidence>
<evidence type="ECO:0000313" key="1">
    <source>
        <dbReference type="EMBL" id="AIE38351.1"/>
    </source>
</evidence>
<evidence type="ECO:0000313" key="4">
    <source>
        <dbReference type="EMBL" id="AIE38480.1"/>
    </source>
</evidence>
<dbReference type="EMBL" id="KF594185">
    <property type="protein sequence ID" value="AIE38394.1"/>
    <property type="molecule type" value="Genomic_DNA"/>
</dbReference>
<organism evidence="10">
    <name type="scientific">Siphovirus contig89</name>
    <dbReference type="NCBI Taxonomy" id="1518022"/>
    <lineage>
        <taxon>Viruses</taxon>
        <taxon>Duplodnaviria</taxon>
        <taxon>Heunggongvirae</taxon>
        <taxon>Uroviricota</taxon>
        <taxon>Caudoviricetes</taxon>
    </lineage>
</organism>
<evidence type="ECO:0000313" key="11">
    <source>
        <dbReference type="EMBL" id="AIE38781.1"/>
    </source>
</evidence>
<dbReference type="EMBL" id="KF594184">
    <property type="protein sequence ID" value="AIE38351.1"/>
    <property type="molecule type" value="Genomic_DNA"/>
</dbReference>
<dbReference type="EMBL" id="KF594186">
    <property type="protein sequence ID" value="AIE38437.1"/>
    <property type="molecule type" value="Genomic_DNA"/>
</dbReference>
<dbReference type="EMBL" id="KF594192">
    <property type="protein sequence ID" value="AIE38695.1"/>
    <property type="molecule type" value="Genomic_DNA"/>
</dbReference>
<evidence type="ECO:0000313" key="5">
    <source>
        <dbReference type="EMBL" id="AIE38523.1"/>
    </source>
</evidence>
<dbReference type="EMBL" id="KF594189">
    <property type="protein sequence ID" value="AIE38566.1"/>
    <property type="molecule type" value="Genomic_DNA"/>
</dbReference>
<dbReference type="EMBL" id="KF594194">
    <property type="protein sequence ID" value="AIE38781.1"/>
    <property type="molecule type" value="Genomic_DNA"/>
</dbReference>
<dbReference type="EMBL" id="KF594187">
    <property type="protein sequence ID" value="AIE38480.1"/>
    <property type="molecule type" value="Genomic_DNA"/>
</dbReference>
<evidence type="ECO:0000313" key="3">
    <source>
        <dbReference type="EMBL" id="AIE38437.1"/>
    </source>
</evidence>
<protein>
    <submittedName>
        <fullName evidence="10">Uncharacterized protein</fullName>
    </submittedName>
</protein>
<evidence type="ECO:0000313" key="9">
    <source>
        <dbReference type="EMBL" id="AIE38695.1"/>
    </source>
</evidence>
<dbReference type="EMBL" id="KF594191">
    <property type="protein sequence ID" value="AIE38652.1"/>
    <property type="molecule type" value="Genomic_DNA"/>
</dbReference>
<sequence>MSDNKPNTKKALEEAYAFIDGMDPDSEAYREALRSIKELEQIQDAKHRRFCPSPDAVVGAAGSILGILAIVKAEQIFPVASKALGFVAKIRI</sequence>
<evidence type="ECO:0000313" key="2">
    <source>
        <dbReference type="EMBL" id="AIE38394.1"/>
    </source>
</evidence>
<proteinExistence type="predicted"/>
<evidence type="ECO:0000313" key="10">
    <source>
        <dbReference type="EMBL" id="AIE38738.1"/>
    </source>
</evidence>
<evidence type="ECO:0000313" key="6">
    <source>
        <dbReference type="EMBL" id="AIE38566.1"/>
    </source>
</evidence>